<accession>A0A8S1GWZ1</accession>
<dbReference type="Proteomes" id="UP000835052">
    <property type="component" value="Unassembled WGS sequence"/>
</dbReference>
<keyword evidence="1" id="KW-0175">Coiled coil</keyword>
<dbReference type="OrthoDB" id="5977230at2759"/>
<sequence length="485" mass="54855">MLFFAIVFLLCSGFGSSHKHFVRQKSQEFQSIIRQKINGNNVQQCPCVLHPESKKCISYDSRYLAVNIEEAMLTFLDLRLPTYEHPFYNPQTAFSCVSQECRNCFSALYYQLQRVNFIPRGYRFKKQLPVPAEIPSYVQSLVQAGERYHATHSGRRSQQQQQSNSLSASAASASAAAAQQFRNLQQIQQRQNIARQNNLNAQRIQQELQRQRQQFQNQQQLQLQQERQRQFQQQQFQQQQFLAQQRLLQQQQQQQFLAQQQRQLLAQQPQTSPQLQWNGRFWQSVQNPQVSQATATAAASQPWNGVAGEQQWGTGTAVATGPVIPPAATAPAAPGWGSWLGGLGNIGGGFGGGGGGQKDPLHALLNTIIIKRTKRANDVIGRSFQLSCTNRGESEDDKLNLCGTCWTWRQLPENYFPRIINELSCKEDDFCLSGWGECAQQYRNVDVMRNENGRWIPTVITTATCCDCRVRAGTEIHALVVGGKK</sequence>
<dbReference type="AlphaFoldDB" id="A0A8S1GWZ1"/>
<feature type="compositionally biased region" description="Low complexity" evidence="2">
    <location>
        <begin position="157"/>
        <end position="169"/>
    </location>
</feature>
<keyword evidence="5" id="KW-1185">Reference proteome</keyword>
<protein>
    <submittedName>
        <fullName evidence="4">Uncharacterized protein</fullName>
    </submittedName>
</protein>
<evidence type="ECO:0000256" key="1">
    <source>
        <dbReference type="SAM" id="Coils"/>
    </source>
</evidence>
<dbReference type="SUPFAM" id="SSF57501">
    <property type="entry name" value="Cystine-knot cytokines"/>
    <property type="match status" value="1"/>
</dbReference>
<evidence type="ECO:0000256" key="2">
    <source>
        <dbReference type="SAM" id="MobiDB-lite"/>
    </source>
</evidence>
<feature type="coiled-coil region" evidence="1">
    <location>
        <begin position="194"/>
        <end position="225"/>
    </location>
</feature>
<feature type="chain" id="PRO_5035919610" evidence="3">
    <location>
        <begin position="18"/>
        <end position="485"/>
    </location>
</feature>
<gene>
    <name evidence="4" type="ORF">CAUJ_LOCUS3302</name>
</gene>
<evidence type="ECO:0000313" key="4">
    <source>
        <dbReference type="EMBL" id="CAD6187383.1"/>
    </source>
</evidence>
<evidence type="ECO:0000256" key="3">
    <source>
        <dbReference type="SAM" id="SignalP"/>
    </source>
</evidence>
<dbReference type="InterPro" id="IPR029034">
    <property type="entry name" value="Cystine-knot_cytokine"/>
</dbReference>
<proteinExistence type="predicted"/>
<reference evidence="4" key="1">
    <citation type="submission" date="2020-10" db="EMBL/GenBank/DDBJ databases">
        <authorList>
            <person name="Kikuchi T."/>
        </authorList>
    </citation>
    <scope>NUCLEOTIDE SEQUENCE</scope>
    <source>
        <strain evidence="4">NKZ352</strain>
    </source>
</reference>
<name>A0A8S1GWZ1_9PELO</name>
<comment type="caution">
    <text evidence="4">The sequence shown here is derived from an EMBL/GenBank/DDBJ whole genome shotgun (WGS) entry which is preliminary data.</text>
</comment>
<dbReference type="PANTHER" id="PTHR33995:SF8">
    <property type="entry name" value="PRION-LIKE-(Q_N-RICH)-DOMAIN-BEARING PROTEIN"/>
    <property type="match status" value="1"/>
</dbReference>
<dbReference type="PANTHER" id="PTHR33995">
    <property type="entry name" value="PROTEIN CBG18546"/>
    <property type="match status" value="1"/>
</dbReference>
<dbReference type="EMBL" id="CAJGYM010000006">
    <property type="protein sequence ID" value="CAD6187383.1"/>
    <property type="molecule type" value="Genomic_DNA"/>
</dbReference>
<organism evidence="4 5">
    <name type="scientific">Caenorhabditis auriculariae</name>
    <dbReference type="NCBI Taxonomy" id="2777116"/>
    <lineage>
        <taxon>Eukaryota</taxon>
        <taxon>Metazoa</taxon>
        <taxon>Ecdysozoa</taxon>
        <taxon>Nematoda</taxon>
        <taxon>Chromadorea</taxon>
        <taxon>Rhabditida</taxon>
        <taxon>Rhabditina</taxon>
        <taxon>Rhabditomorpha</taxon>
        <taxon>Rhabditoidea</taxon>
        <taxon>Rhabditidae</taxon>
        <taxon>Peloderinae</taxon>
        <taxon>Caenorhabditis</taxon>
    </lineage>
</organism>
<feature type="signal peptide" evidence="3">
    <location>
        <begin position="1"/>
        <end position="17"/>
    </location>
</feature>
<feature type="region of interest" description="Disordered" evidence="2">
    <location>
        <begin position="148"/>
        <end position="169"/>
    </location>
</feature>
<evidence type="ECO:0000313" key="5">
    <source>
        <dbReference type="Proteomes" id="UP000835052"/>
    </source>
</evidence>
<keyword evidence="3" id="KW-0732">Signal</keyword>